<keyword evidence="1" id="KW-0175">Coiled coil</keyword>
<dbReference type="Gene3D" id="2.170.210.20">
    <property type="entry name" value="Spindle assembly abnormal protein 6, N-terminal domain"/>
    <property type="match status" value="1"/>
</dbReference>
<reference evidence="5" key="1">
    <citation type="submission" date="2016-11" db="UniProtKB">
        <authorList>
            <consortium name="WormBaseParasite"/>
        </authorList>
    </citation>
    <scope>IDENTIFICATION</scope>
</reference>
<evidence type="ECO:0000313" key="4">
    <source>
        <dbReference type="Proteomes" id="UP000095283"/>
    </source>
</evidence>
<keyword evidence="2" id="KW-0812">Transmembrane</keyword>
<evidence type="ECO:0000256" key="1">
    <source>
        <dbReference type="SAM" id="Coils"/>
    </source>
</evidence>
<accession>A0A1I7X066</accession>
<dbReference type="InterPro" id="IPR032396">
    <property type="entry name" value="SAS-6_N"/>
</dbReference>
<dbReference type="WBParaSite" id="Hba_10824">
    <property type="protein sequence ID" value="Hba_10824"/>
    <property type="gene ID" value="Hba_10824"/>
</dbReference>
<keyword evidence="2" id="KW-0472">Membrane</keyword>
<feature type="domain" description="Spindle assembly abnormal protein 6 N-terminal" evidence="3">
    <location>
        <begin position="253"/>
        <end position="328"/>
    </location>
</feature>
<evidence type="ECO:0000256" key="2">
    <source>
        <dbReference type="SAM" id="Phobius"/>
    </source>
</evidence>
<organism evidence="4 5">
    <name type="scientific">Heterorhabditis bacteriophora</name>
    <name type="common">Entomopathogenic nematode worm</name>
    <dbReference type="NCBI Taxonomy" id="37862"/>
    <lineage>
        <taxon>Eukaryota</taxon>
        <taxon>Metazoa</taxon>
        <taxon>Ecdysozoa</taxon>
        <taxon>Nematoda</taxon>
        <taxon>Chromadorea</taxon>
        <taxon>Rhabditida</taxon>
        <taxon>Rhabditina</taxon>
        <taxon>Rhabditomorpha</taxon>
        <taxon>Strongyloidea</taxon>
        <taxon>Heterorhabditidae</taxon>
        <taxon>Heterorhabditis</taxon>
    </lineage>
</organism>
<dbReference type="Pfam" id="PF16531">
    <property type="entry name" value="SAS-6_N"/>
    <property type="match status" value="1"/>
</dbReference>
<feature type="coiled-coil region" evidence="1">
    <location>
        <begin position="349"/>
        <end position="404"/>
    </location>
</feature>
<keyword evidence="2" id="KW-1133">Transmembrane helix</keyword>
<sequence length="593" mass="68033">MSKDNFTAPEILVNVHFSTLGSSVTTLARRKTMDITNYLCKNANMTPKQAQYTLLRKTAHYGTSGNFGTLRRQLPHNKTYMKRTQPIRLRQIDRSNLLYVTDDEDLLFLNDANMLVVRNRCYKQICKRLSADQSKQIYSVFAEVQGEHAPPRKAAVGLRFKAASDAFVSTSGGSEYSFVVPHLFRISECLPPPCLLSDRLTEVILDDFWTYYKGTWLSPNEMFHKYLDHSPNFYSRTTNAVESSQTRIRAAFPSKSSNIDINLSIFERCHGNNDKEFRIEISRPDEFEFLFAEGITRGKFQNLAKTWGLNVNFEDFPKRIIRLLKERGAPSFPVQLNCTLCQDYTICMEIEKLRNREDLENDLELERDEHQAAHSMIDRLEDDIHILQEDLDCSEEEAEALKAQVCFMFFERDNLLLGMYGSSLSPGSFYPNLAATAGFPRVISSPLGSSVSPMTPTYPPRLGQSLQLQFPEFYQHKIKRVEIRQRAVVTLIYIVFIGAVYVMSFYPLCCGLSCSGIYFSNHLSFCSSCFLFRKGYCQEWMAAGWDRRTRLAVCTVNNWALDFTGNVERITRSRIYAYEAISVYAGPIFSVDI</sequence>
<name>A0A1I7X066_HETBA</name>
<dbReference type="InterPro" id="IPR038558">
    <property type="entry name" value="SAS-6_N_sf"/>
</dbReference>
<proteinExistence type="predicted"/>
<evidence type="ECO:0000313" key="5">
    <source>
        <dbReference type="WBParaSite" id="Hba_10824"/>
    </source>
</evidence>
<dbReference type="Proteomes" id="UP000095283">
    <property type="component" value="Unplaced"/>
</dbReference>
<keyword evidence="4" id="KW-1185">Reference proteome</keyword>
<protein>
    <submittedName>
        <fullName evidence="5">SAS-6_N domain-containing protein</fullName>
    </submittedName>
</protein>
<evidence type="ECO:0000259" key="3">
    <source>
        <dbReference type="Pfam" id="PF16531"/>
    </source>
</evidence>
<feature type="transmembrane region" description="Helical" evidence="2">
    <location>
        <begin position="487"/>
        <end position="508"/>
    </location>
</feature>
<dbReference type="AlphaFoldDB" id="A0A1I7X066"/>